<evidence type="ECO:0000256" key="1">
    <source>
        <dbReference type="SAM" id="MobiDB-lite"/>
    </source>
</evidence>
<dbReference type="InParanoid" id="A0A2R2MTV6"/>
<feature type="region of interest" description="Disordered" evidence="1">
    <location>
        <begin position="446"/>
        <end position="507"/>
    </location>
</feature>
<evidence type="ECO:0000313" key="3">
    <source>
        <dbReference type="RefSeq" id="XP_023933669.1"/>
    </source>
</evidence>
<accession>A0A2R2MTV6</accession>
<feature type="compositionally biased region" description="Polar residues" evidence="1">
    <location>
        <begin position="487"/>
        <end position="497"/>
    </location>
</feature>
<organism evidence="2 3">
    <name type="scientific">Lingula anatina</name>
    <name type="common">Brachiopod</name>
    <name type="synonym">Lingula unguis</name>
    <dbReference type="NCBI Taxonomy" id="7574"/>
    <lineage>
        <taxon>Eukaryota</taxon>
        <taxon>Metazoa</taxon>
        <taxon>Spiralia</taxon>
        <taxon>Lophotrochozoa</taxon>
        <taxon>Brachiopoda</taxon>
        <taxon>Linguliformea</taxon>
        <taxon>Lingulata</taxon>
        <taxon>Lingulida</taxon>
        <taxon>Linguloidea</taxon>
        <taxon>Lingulidae</taxon>
        <taxon>Lingula</taxon>
    </lineage>
</organism>
<keyword evidence="2" id="KW-1185">Reference proteome</keyword>
<feature type="compositionally biased region" description="Polar residues" evidence="1">
    <location>
        <begin position="1"/>
        <end position="16"/>
    </location>
</feature>
<sequence length="565" mass="63156">MQRSSLCPSPLSTATDQGFPDDREPAWLSNLELKPLSTLLKNMLYQTVECLADTRWELRRMGQQVLPCVVEVIRWYDMAILEELWNEHLTPNTTLLCYGACIAFKYSLSHAAKLAPMLSDPPVTWQDSETCKRTVHAITTSVTAHLALRVTCANSLLHRHCFDRLSLVAMEILMLVHTHFTLPADQKSREVRTIVNFCQQMFLHAHSDRKLGTDLAKVVQPVTFVTPLDGFLSFSPREEKVQHCAKQVEKHVLSELQQVLVPFLKVTKVTDILSLLPVTVFYIGEYVDDEKVANTVLQCVQIMTTNLIEQVRQEGLNEDRAVEVNRYTGWALQEIASLVSSRSTELHILRHLLELHTSLNKFASGPQHLKSLFQAVCSRISMVDTSKPNFPAHENLVILSNDIASPVPFTDKVEDDTDSEEEETKLLAETVSDTILQESLILNGSNNSGGQLSGRQSAMSGCSVPSGGRQSAMSAISGGSVEGSSCRLMSQMSNPSDAGSDWDSWSEDEEDQPVLYSLFSEFLDNLHKQYSKLPIEEDKTSTFAAELRKVSEKDRKLLKGIMGKS</sequence>
<gene>
    <name evidence="3" type="primary">LOC106174204</name>
</gene>
<dbReference type="Proteomes" id="UP000085678">
    <property type="component" value="Unplaced"/>
</dbReference>
<dbReference type="OrthoDB" id="407325at2759"/>
<dbReference type="PANTHER" id="PTHR36910">
    <property type="match status" value="1"/>
</dbReference>
<protein>
    <submittedName>
        <fullName evidence="3">Uncharacterized protein LOC106174204</fullName>
    </submittedName>
</protein>
<dbReference type="GeneID" id="106174204"/>
<dbReference type="KEGG" id="lak:106174204"/>
<dbReference type="RefSeq" id="XP_023933669.1">
    <property type="nucleotide sequence ID" value="XM_024077901.1"/>
</dbReference>
<evidence type="ECO:0000313" key="2">
    <source>
        <dbReference type="Proteomes" id="UP000085678"/>
    </source>
</evidence>
<dbReference type="PANTHER" id="PTHR36910:SF8">
    <property type="match status" value="1"/>
</dbReference>
<dbReference type="AlphaFoldDB" id="A0A2R2MTV6"/>
<reference evidence="3" key="1">
    <citation type="submission" date="2025-08" db="UniProtKB">
        <authorList>
            <consortium name="RefSeq"/>
        </authorList>
    </citation>
    <scope>IDENTIFICATION</scope>
    <source>
        <tissue evidence="3">Gonads</tissue>
    </source>
</reference>
<proteinExistence type="predicted"/>
<feature type="region of interest" description="Disordered" evidence="1">
    <location>
        <begin position="1"/>
        <end position="21"/>
    </location>
</feature>
<name>A0A2R2MTV6_LINAN</name>